<dbReference type="Ensembl" id="ENSXETT00000107852">
    <property type="protein sequence ID" value="ENSXETP00000106226"/>
    <property type="gene ID" value="ENSXETG00000046026"/>
</dbReference>
<dbReference type="InterPro" id="IPR007110">
    <property type="entry name" value="Ig-like_dom"/>
</dbReference>
<sequence>MSLNALTVFLFLQGAFTLSKCTDWKITIPRNLSTVTGACVEIPCKFSHPALPNPLAKITLTWLKVKEDRIPMNDIIFHSENSSYNKRTSLIGKLALKDCSIGIRDLTKEDTASYKIKVEIEGYKNYTYPSAFNLYVKEEPLVPDLEKPSSTIKEGDNITFTCRINHTCPLRPPSWKWNVHFGAIKNVQLTLGEGKWQIVSKLTFTAKRKYQGQYIHCMTSFKGGLVSKVIEAQLKIFYPPGNTSVIVNDDPIREGQNLSLSCHSQSYPKAEHYAWYGVTQSGTALILPEETNTLPIWSIRRTLTSFYCSAQNSEGKQISPVQHLNVLYKPEISSESKCIMNLASMECHCIAYSNPSASIEWRLSESRINQSREGYVVHTTSSGHVTESTLRVEVPQTSNIFCYSANEEGNTEIHLHSIYSDMYKYMMVGFIGITVLGLVMAGAVIAGRYCRAKKGISDLQSVCKVQEGSKFVKASECSSKPEFFKDYITANGQSKGFSPDYVQGKPEDFSTDMEQGRSLLERLYTDYPRNSIWVEELYIDMTQKSREQEEFYTEYPQNRRNQELYTDILPRNSKNEVYTNTTYRPSLPQQFEPITEGPVMPIYDTVSPESQELTIYQNMEQFIR</sequence>
<protein>
    <recommendedName>
        <fullName evidence="3">Ig-like domain-containing protein</fullName>
    </recommendedName>
</protein>
<dbReference type="SMART" id="SM00409">
    <property type="entry name" value="IG"/>
    <property type="match status" value="3"/>
</dbReference>
<dbReference type="InParanoid" id="A0A803JEB9"/>
<feature type="signal peptide" evidence="2">
    <location>
        <begin position="1"/>
        <end position="17"/>
    </location>
</feature>
<feature type="domain" description="Ig-like" evidence="3">
    <location>
        <begin position="140"/>
        <end position="177"/>
    </location>
</feature>
<feature type="transmembrane region" description="Helical" evidence="1">
    <location>
        <begin position="425"/>
        <end position="446"/>
    </location>
</feature>
<reference evidence="4" key="1">
    <citation type="journal article" date="2010" name="Science">
        <title>The genome of the Western clawed frog Xenopus tropicalis.</title>
        <authorList>
            <person name="Hellsten U."/>
            <person name="Harland R.M."/>
            <person name="Gilchrist M.J."/>
            <person name="Hendrix D."/>
            <person name="Jurka J."/>
            <person name="Kapitonov V."/>
            <person name="Ovcharenko I."/>
            <person name="Putnam N.H."/>
            <person name="Shu S."/>
            <person name="Taher L."/>
            <person name="Blitz I.L."/>
            <person name="Blumberg B."/>
            <person name="Dichmann D.S."/>
            <person name="Dubchak I."/>
            <person name="Amaya E."/>
            <person name="Detter J.C."/>
            <person name="Fletcher R."/>
            <person name="Gerhard D.S."/>
            <person name="Goodstein D."/>
            <person name="Graves T."/>
            <person name="Grigoriev I.V."/>
            <person name="Grimwood J."/>
            <person name="Kawashima T."/>
            <person name="Lindquist E."/>
            <person name="Lucas S.M."/>
            <person name="Mead P.E."/>
            <person name="Mitros T."/>
            <person name="Ogino H."/>
            <person name="Ohta Y."/>
            <person name="Poliakov A.V."/>
            <person name="Pollet N."/>
            <person name="Robert J."/>
            <person name="Salamov A."/>
            <person name="Sater A.K."/>
            <person name="Schmutz J."/>
            <person name="Terry A."/>
            <person name="Vize P.D."/>
            <person name="Warren W.C."/>
            <person name="Wells D."/>
            <person name="Wills A."/>
            <person name="Wilson R.K."/>
            <person name="Zimmerman L.B."/>
            <person name="Zorn A.M."/>
            <person name="Grainger R."/>
            <person name="Grammer T."/>
            <person name="Khokha M.K."/>
            <person name="Richardson P.M."/>
            <person name="Rokhsar D.S."/>
        </authorList>
    </citation>
    <scope>NUCLEOTIDE SEQUENCE [LARGE SCALE GENOMIC DNA]</scope>
    <source>
        <strain evidence="4">Nigerian</strain>
    </source>
</reference>
<reference evidence="4" key="2">
    <citation type="submission" date="2021-03" db="UniProtKB">
        <authorList>
            <consortium name="Ensembl"/>
        </authorList>
    </citation>
    <scope>IDENTIFICATION</scope>
</reference>
<evidence type="ECO:0000313" key="4">
    <source>
        <dbReference type="Ensembl" id="ENSXETP00000106226"/>
    </source>
</evidence>
<dbReference type="GeneTree" id="ENSGT01150000286907"/>
<evidence type="ECO:0000256" key="1">
    <source>
        <dbReference type="SAM" id="Phobius"/>
    </source>
</evidence>
<dbReference type="PANTHER" id="PTHR46484">
    <property type="entry name" value="SI:CH211-171H4.5-RELATED"/>
    <property type="match status" value="1"/>
</dbReference>
<feature type="chain" id="PRO_5030520969" description="Ig-like domain-containing protein" evidence="2">
    <location>
        <begin position="18"/>
        <end position="624"/>
    </location>
</feature>
<dbReference type="PROSITE" id="PS50835">
    <property type="entry name" value="IG_LIKE"/>
    <property type="match status" value="2"/>
</dbReference>
<dbReference type="InterPro" id="IPR036179">
    <property type="entry name" value="Ig-like_dom_sf"/>
</dbReference>
<keyword evidence="1" id="KW-1133">Transmembrane helix</keyword>
<proteinExistence type="predicted"/>
<accession>A0A803JEB9</accession>
<keyword evidence="1" id="KW-0472">Membrane</keyword>
<dbReference type="Gene3D" id="2.60.40.10">
    <property type="entry name" value="Immunoglobulins"/>
    <property type="match status" value="4"/>
</dbReference>
<dbReference type="AlphaFoldDB" id="A0A803JEB9"/>
<dbReference type="InterPro" id="IPR013106">
    <property type="entry name" value="Ig_V-set"/>
</dbReference>
<dbReference type="Pfam" id="PF07686">
    <property type="entry name" value="V-set"/>
    <property type="match status" value="1"/>
</dbReference>
<evidence type="ECO:0000259" key="3">
    <source>
        <dbReference type="PROSITE" id="PS50835"/>
    </source>
</evidence>
<dbReference type="PANTHER" id="PTHR46484:SF6">
    <property type="entry name" value="MYELIN-ASSOCIATED GLYCOPROTEIN-LIKE"/>
    <property type="match status" value="1"/>
</dbReference>
<dbReference type="InterPro" id="IPR003599">
    <property type="entry name" value="Ig_sub"/>
</dbReference>
<feature type="domain" description="Ig-like" evidence="3">
    <location>
        <begin position="240"/>
        <end position="319"/>
    </location>
</feature>
<evidence type="ECO:0000256" key="2">
    <source>
        <dbReference type="SAM" id="SignalP"/>
    </source>
</evidence>
<name>A0A803JEB9_XENTR</name>
<organism evidence="4">
    <name type="scientific">Xenopus tropicalis</name>
    <name type="common">Western clawed frog</name>
    <name type="synonym">Silurana tropicalis</name>
    <dbReference type="NCBI Taxonomy" id="8364"/>
    <lineage>
        <taxon>Eukaryota</taxon>
        <taxon>Metazoa</taxon>
        <taxon>Chordata</taxon>
        <taxon>Craniata</taxon>
        <taxon>Vertebrata</taxon>
        <taxon>Euteleostomi</taxon>
        <taxon>Amphibia</taxon>
        <taxon>Batrachia</taxon>
        <taxon>Anura</taxon>
        <taxon>Pipoidea</taxon>
        <taxon>Pipidae</taxon>
        <taxon>Xenopodinae</taxon>
        <taxon>Xenopus</taxon>
        <taxon>Silurana</taxon>
    </lineage>
</organism>
<keyword evidence="2" id="KW-0732">Signal</keyword>
<dbReference type="InterPro" id="IPR013783">
    <property type="entry name" value="Ig-like_fold"/>
</dbReference>
<dbReference type="SUPFAM" id="SSF48726">
    <property type="entry name" value="Immunoglobulin"/>
    <property type="match status" value="3"/>
</dbReference>
<keyword evidence="1" id="KW-0812">Transmembrane</keyword>